<dbReference type="Pfam" id="PF01272">
    <property type="entry name" value="GreA_GreB"/>
    <property type="match status" value="1"/>
</dbReference>
<organism evidence="3 4">
    <name type="scientific">Mycobacterium asiaticum</name>
    <dbReference type="NCBI Taxonomy" id="1790"/>
    <lineage>
        <taxon>Bacteria</taxon>
        <taxon>Bacillati</taxon>
        <taxon>Actinomycetota</taxon>
        <taxon>Actinomycetes</taxon>
        <taxon>Mycobacteriales</taxon>
        <taxon>Mycobacteriaceae</taxon>
        <taxon>Mycobacterium</taxon>
    </lineage>
</organism>
<evidence type="ECO:0000313" key="3">
    <source>
        <dbReference type="EMBL" id="OBI86408.1"/>
    </source>
</evidence>
<dbReference type="PIRSF" id="PIRSF006092">
    <property type="entry name" value="GreA_GreB"/>
    <property type="match status" value="1"/>
</dbReference>
<dbReference type="RefSeq" id="WP_065120375.1">
    <property type="nucleotide sequence ID" value="NZ_LZKQ01000100.1"/>
</dbReference>
<proteinExistence type="predicted"/>
<comment type="caution">
    <text evidence="3">The sequence shown here is derived from an EMBL/GenBank/DDBJ whole genome shotgun (WGS) entry which is preliminary data.</text>
</comment>
<keyword evidence="3" id="KW-0808">Transferase</keyword>
<feature type="domain" description="Transcription elongation factor GreA/GreB C-terminal" evidence="2">
    <location>
        <begin position="89"/>
        <end position="158"/>
    </location>
</feature>
<dbReference type="PANTHER" id="PTHR30437">
    <property type="entry name" value="TRANSCRIPTION ELONGATION FACTOR GREA"/>
    <property type="match status" value="1"/>
</dbReference>
<dbReference type="eggNOG" id="COG0782">
    <property type="taxonomic scope" value="Bacteria"/>
</dbReference>
<dbReference type="AlphaFoldDB" id="A0A1A3CI95"/>
<dbReference type="GO" id="GO:0003677">
    <property type="term" value="F:DNA binding"/>
    <property type="evidence" value="ECO:0007669"/>
    <property type="project" value="InterPro"/>
</dbReference>
<keyword evidence="3" id="KW-0418">Kinase</keyword>
<feature type="coiled-coil region" evidence="1">
    <location>
        <begin position="8"/>
        <end position="42"/>
    </location>
</feature>
<dbReference type="GO" id="GO:0032784">
    <property type="term" value="P:regulation of DNA-templated transcription elongation"/>
    <property type="evidence" value="ECO:0007669"/>
    <property type="project" value="InterPro"/>
</dbReference>
<evidence type="ECO:0000259" key="2">
    <source>
        <dbReference type="Pfam" id="PF01272"/>
    </source>
</evidence>
<reference evidence="3 4" key="1">
    <citation type="submission" date="2016-06" db="EMBL/GenBank/DDBJ databases">
        <authorList>
            <person name="Kjaerup R.B."/>
            <person name="Dalgaard T.S."/>
            <person name="Juul-Madsen H.R."/>
        </authorList>
    </citation>
    <scope>NUCLEOTIDE SEQUENCE [LARGE SCALE GENOMIC DNA]</scope>
    <source>
        <strain evidence="3 4">1081914.2</strain>
    </source>
</reference>
<dbReference type="InterPro" id="IPR036953">
    <property type="entry name" value="GreA/GreB_C_sf"/>
</dbReference>
<protein>
    <submittedName>
        <fullName evidence="3">Nucleoside diphosphate kinase regulator</fullName>
    </submittedName>
</protein>
<dbReference type="Gene3D" id="3.10.50.30">
    <property type="entry name" value="Transcription elongation factor, GreA/GreB, C-terminal domain"/>
    <property type="match status" value="1"/>
</dbReference>
<dbReference type="EMBL" id="LZKQ01000100">
    <property type="protein sequence ID" value="OBI86408.1"/>
    <property type="molecule type" value="Genomic_DNA"/>
</dbReference>
<dbReference type="Proteomes" id="UP000093795">
    <property type="component" value="Unassembled WGS sequence"/>
</dbReference>
<name>A0A1A3CI95_MYCAS</name>
<sequence length="161" mass="17216">MSEESQSTDLAAAARENLAAELDRLKQRRDRLEAEVRNDRGMVGDHGDAADAIQRAEELVVLGDRINELDRRLKAGPADADPSEVLPGGTEVTLRFADGEVVTMHVISIVEETPVGHEAETLTARSPLGQALAGHQAGDTVTYSTPQGPTQVELISVKLPS</sequence>
<dbReference type="OrthoDB" id="3823115at2"/>
<dbReference type="SUPFAM" id="SSF54534">
    <property type="entry name" value="FKBP-like"/>
    <property type="match status" value="1"/>
</dbReference>
<dbReference type="InterPro" id="IPR001437">
    <property type="entry name" value="Tscrpt_elong_fac_GreA/B_C"/>
</dbReference>
<dbReference type="GO" id="GO:0070063">
    <property type="term" value="F:RNA polymerase binding"/>
    <property type="evidence" value="ECO:0007669"/>
    <property type="project" value="InterPro"/>
</dbReference>
<keyword evidence="1" id="KW-0175">Coiled coil</keyword>
<dbReference type="GO" id="GO:0006354">
    <property type="term" value="P:DNA-templated transcription elongation"/>
    <property type="evidence" value="ECO:0007669"/>
    <property type="project" value="TreeGrafter"/>
</dbReference>
<dbReference type="STRING" id="1790.A5645_02860"/>
<dbReference type="InterPro" id="IPR023459">
    <property type="entry name" value="Tscrpt_elong_fac_GreA/B_fam"/>
</dbReference>
<accession>A0A1A3CI95</accession>
<evidence type="ECO:0000313" key="4">
    <source>
        <dbReference type="Proteomes" id="UP000093795"/>
    </source>
</evidence>
<dbReference type="GO" id="GO:0016301">
    <property type="term" value="F:kinase activity"/>
    <property type="evidence" value="ECO:0007669"/>
    <property type="project" value="UniProtKB-KW"/>
</dbReference>
<dbReference type="PANTHER" id="PTHR30437:SF4">
    <property type="entry name" value="TRANSCRIPTION ELONGATION FACTOR GREA"/>
    <property type="match status" value="1"/>
</dbReference>
<evidence type="ECO:0000256" key="1">
    <source>
        <dbReference type="SAM" id="Coils"/>
    </source>
</evidence>
<dbReference type="NCBIfam" id="NF004548">
    <property type="entry name" value="PRK05892.1"/>
    <property type="match status" value="1"/>
</dbReference>
<gene>
    <name evidence="3" type="ORF">A9X01_16735</name>
</gene>